<evidence type="ECO:0000313" key="2">
    <source>
        <dbReference type="Proteomes" id="UP000245119"/>
    </source>
</evidence>
<proteinExistence type="predicted"/>
<sequence length="455" mass="46481">MGRRLATPGGEPLGGWVGSFTTGKSTTLAARRGVVGRAPPWLAKAGWVGRGLALPLARAHPAPVLARRGWVGRPSFYTGQEEHHPGWQGGVGGVGPSFTTGPEHHPGCKAGWWVGLALPLGKSTTLQGGWVGRPSFTTGAEHHLAARRSTTLGLQGGVGGSARLWGSATLGKSTTWLVKAGWVGGLALTTWAEAGWVGRPAYPGTLAARRGGWVGLALPLGKSTTLAARRGGWVGLALPLGKSTTLAARRGGWVGLALPLGKSTTWLQAGLGGSASFTLGRAPPWCKAGGWVGLAFHWARAPPLAARRGGWVGLSFTTGKSTTLAARSTTAGLQGGVGGSASFTTGQEHHPGCKAGWVGRALLTGRAPLAARRVGGRLALPLGKSTTLAARRVVGRPSFTTGQEHHPGCKAGGWGRPSFTTGQEHHPGCGGWGGRLALPLGKSTTLAARRGGWVG</sequence>
<accession>A0A2T7P7P1</accession>
<dbReference type="AlphaFoldDB" id="A0A2T7P7P1"/>
<comment type="caution">
    <text evidence="1">The sequence shown here is derived from an EMBL/GenBank/DDBJ whole genome shotgun (WGS) entry which is preliminary data.</text>
</comment>
<dbReference type="EMBL" id="PZQS01000005">
    <property type="protein sequence ID" value="PVD29406.1"/>
    <property type="molecule type" value="Genomic_DNA"/>
</dbReference>
<organism evidence="1 2">
    <name type="scientific">Pomacea canaliculata</name>
    <name type="common">Golden apple snail</name>
    <dbReference type="NCBI Taxonomy" id="400727"/>
    <lineage>
        <taxon>Eukaryota</taxon>
        <taxon>Metazoa</taxon>
        <taxon>Spiralia</taxon>
        <taxon>Lophotrochozoa</taxon>
        <taxon>Mollusca</taxon>
        <taxon>Gastropoda</taxon>
        <taxon>Caenogastropoda</taxon>
        <taxon>Architaenioglossa</taxon>
        <taxon>Ampullarioidea</taxon>
        <taxon>Ampullariidae</taxon>
        <taxon>Pomacea</taxon>
    </lineage>
</organism>
<evidence type="ECO:0000313" key="1">
    <source>
        <dbReference type="EMBL" id="PVD29406.1"/>
    </source>
</evidence>
<gene>
    <name evidence="1" type="ORF">C0Q70_08657</name>
</gene>
<keyword evidence="2" id="KW-1185">Reference proteome</keyword>
<name>A0A2T7P7P1_POMCA</name>
<protein>
    <submittedName>
        <fullName evidence="1">Uncharacterized protein</fullName>
    </submittedName>
</protein>
<reference evidence="1 2" key="1">
    <citation type="submission" date="2018-04" db="EMBL/GenBank/DDBJ databases">
        <title>The genome of golden apple snail Pomacea canaliculata provides insight into stress tolerance and invasive adaptation.</title>
        <authorList>
            <person name="Liu C."/>
            <person name="Liu B."/>
            <person name="Ren Y."/>
            <person name="Zhang Y."/>
            <person name="Wang H."/>
            <person name="Li S."/>
            <person name="Jiang F."/>
            <person name="Yin L."/>
            <person name="Zhang G."/>
            <person name="Qian W."/>
            <person name="Fan W."/>
        </authorList>
    </citation>
    <scope>NUCLEOTIDE SEQUENCE [LARGE SCALE GENOMIC DNA]</scope>
    <source>
        <strain evidence="1">SZHN2017</strain>
        <tissue evidence="1">Muscle</tissue>
    </source>
</reference>
<dbReference type="Proteomes" id="UP000245119">
    <property type="component" value="Linkage Group LG5"/>
</dbReference>